<reference evidence="4" key="2">
    <citation type="submission" date="2020-04" db="EMBL/GenBank/DDBJ databases">
        <authorList>
            <consortium name="NCBI Genome Project"/>
        </authorList>
    </citation>
    <scope>NUCLEOTIDE SEQUENCE</scope>
    <source>
        <strain evidence="4">CBS 304.34</strain>
    </source>
</reference>
<name>A0A6A6YT68_9PEZI</name>
<dbReference type="GeneID" id="54455053"/>
<feature type="chain" id="PRO_5044629299" description="Apple domain-containing protein" evidence="1">
    <location>
        <begin position="17"/>
        <end position="118"/>
    </location>
</feature>
<dbReference type="Proteomes" id="UP000504636">
    <property type="component" value="Unplaced"/>
</dbReference>
<evidence type="ECO:0000256" key="1">
    <source>
        <dbReference type="SAM" id="SignalP"/>
    </source>
</evidence>
<proteinExistence type="predicted"/>
<protein>
    <recommendedName>
        <fullName evidence="5">Apple domain-containing protein</fullName>
    </recommendedName>
</protein>
<reference evidence="2 4" key="1">
    <citation type="journal article" date="2020" name="Stud. Mycol.">
        <title>101 Dothideomycetes genomes: a test case for predicting lifestyles and emergence of pathogens.</title>
        <authorList>
            <person name="Haridas S."/>
            <person name="Albert R."/>
            <person name="Binder M."/>
            <person name="Bloem J."/>
            <person name="Labutti K."/>
            <person name="Salamov A."/>
            <person name="Andreopoulos B."/>
            <person name="Baker S."/>
            <person name="Barry K."/>
            <person name="Bills G."/>
            <person name="Bluhm B."/>
            <person name="Cannon C."/>
            <person name="Castanera R."/>
            <person name="Culley D."/>
            <person name="Daum C."/>
            <person name="Ezra D."/>
            <person name="Gonzalez J."/>
            <person name="Henrissat B."/>
            <person name="Kuo A."/>
            <person name="Liang C."/>
            <person name="Lipzen A."/>
            <person name="Lutzoni F."/>
            <person name="Magnuson J."/>
            <person name="Mondo S."/>
            <person name="Nolan M."/>
            <person name="Ohm R."/>
            <person name="Pangilinan J."/>
            <person name="Park H.-J."/>
            <person name="Ramirez L."/>
            <person name="Alfaro M."/>
            <person name="Sun H."/>
            <person name="Tritt A."/>
            <person name="Yoshinaga Y."/>
            <person name="Zwiers L.-H."/>
            <person name="Turgeon B."/>
            <person name="Goodwin S."/>
            <person name="Spatafora J."/>
            <person name="Crous P."/>
            <person name="Grigoriev I."/>
        </authorList>
    </citation>
    <scope>NUCLEOTIDE SEQUENCE</scope>
    <source>
        <strain evidence="2 4">CBS 304.34</strain>
    </source>
</reference>
<gene>
    <name evidence="2 4" type="ORF">BDZ99DRAFT_298083</name>
</gene>
<sequence>MLLLFWVSALTGLASAVPTSYDTCKPLPTGHGPKAKPDTVEEFYALSALKTLSSSTHTPEGYSRVFQGEKGSVSASNYLGSYILTSYSAETCAPLCNTKKGCEGFNMSVSASFINLPT</sequence>
<keyword evidence="3" id="KW-1185">Reference proteome</keyword>
<evidence type="ECO:0008006" key="5">
    <source>
        <dbReference type="Google" id="ProtNLM"/>
    </source>
</evidence>
<evidence type="ECO:0000313" key="4">
    <source>
        <dbReference type="RefSeq" id="XP_033578188.1"/>
    </source>
</evidence>
<dbReference type="AlphaFoldDB" id="A0A6A6YT68"/>
<evidence type="ECO:0000313" key="3">
    <source>
        <dbReference type="Proteomes" id="UP000504636"/>
    </source>
</evidence>
<dbReference type="OrthoDB" id="271448at2759"/>
<organism evidence="2">
    <name type="scientific">Mytilinidion resinicola</name>
    <dbReference type="NCBI Taxonomy" id="574789"/>
    <lineage>
        <taxon>Eukaryota</taxon>
        <taxon>Fungi</taxon>
        <taxon>Dikarya</taxon>
        <taxon>Ascomycota</taxon>
        <taxon>Pezizomycotina</taxon>
        <taxon>Dothideomycetes</taxon>
        <taxon>Pleosporomycetidae</taxon>
        <taxon>Mytilinidiales</taxon>
        <taxon>Mytilinidiaceae</taxon>
        <taxon>Mytilinidion</taxon>
    </lineage>
</organism>
<keyword evidence="1" id="KW-0732">Signal</keyword>
<dbReference type="RefSeq" id="XP_033578188.1">
    <property type="nucleotide sequence ID" value="XM_033714160.1"/>
</dbReference>
<dbReference type="EMBL" id="MU003699">
    <property type="protein sequence ID" value="KAF2811224.1"/>
    <property type="molecule type" value="Genomic_DNA"/>
</dbReference>
<reference evidence="4" key="3">
    <citation type="submission" date="2025-04" db="UniProtKB">
        <authorList>
            <consortium name="RefSeq"/>
        </authorList>
    </citation>
    <scope>IDENTIFICATION</scope>
    <source>
        <strain evidence="4">CBS 304.34</strain>
    </source>
</reference>
<dbReference type="PANTHER" id="PTHR36578:SF1">
    <property type="entry name" value="APPLE DOMAIN-CONTAINING PROTEIN"/>
    <property type="match status" value="1"/>
</dbReference>
<accession>A0A6A6YT68</accession>
<dbReference type="PANTHER" id="PTHR36578">
    <property type="entry name" value="CHROMOSOME 15, WHOLE GENOME SHOTGUN SEQUENCE"/>
    <property type="match status" value="1"/>
</dbReference>
<evidence type="ECO:0000313" key="2">
    <source>
        <dbReference type="EMBL" id="KAF2811224.1"/>
    </source>
</evidence>
<feature type="signal peptide" evidence="1">
    <location>
        <begin position="1"/>
        <end position="16"/>
    </location>
</feature>